<gene>
    <name evidence="1" type="ORF">AW736_16230</name>
</gene>
<protein>
    <submittedName>
        <fullName evidence="1">Uncharacterized protein</fullName>
    </submittedName>
</protein>
<organism evidence="1 2">
    <name type="scientific">Termitidicoccus mucosus</name>
    <dbReference type="NCBI Taxonomy" id="1184151"/>
    <lineage>
        <taxon>Bacteria</taxon>
        <taxon>Pseudomonadati</taxon>
        <taxon>Verrucomicrobiota</taxon>
        <taxon>Opitutia</taxon>
        <taxon>Opitutales</taxon>
        <taxon>Opitutaceae</taxon>
        <taxon>Termitidicoccus</taxon>
    </lineage>
</organism>
<dbReference type="AlphaFoldDB" id="A0A178IF30"/>
<dbReference type="EMBL" id="LRRQ01000126">
    <property type="protein sequence ID" value="OAM88612.1"/>
    <property type="molecule type" value="Genomic_DNA"/>
</dbReference>
<sequence>MIITREVLDEIIRELECQVAGRKIFLRRHCMFPHIRLSKMVARTFATIIFCRFGEKWKTALKRINSMQMEIVDRLESRFSRARTEHEVRFYHGLSWTYSHVAQSLMAREDAEFLSLGNGDARRGMPSGSQIAQWEDYIRQNFSAWSSYVIQGVYFDRYIEQFILEEERKVHVRQYAHRKPRRVPSGMRRNKVQLMELSGV</sequence>
<name>A0A178IF30_9BACT</name>
<evidence type="ECO:0000313" key="1">
    <source>
        <dbReference type="EMBL" id="OAM88612.1"/>
    </source>
</evidence>
<comment type="caution">
    <text evidence="1">The sequence shown here is derived from an EMBL/GenBank/DDBJ whole genome shotgun (WGS) entry which is preliminary data.</text>
</comment>
<reference evidence="1 2" key="1">
    <citation type="submission" date="2016-01" db="EMBL/GenBank/DDBJ databases">
        <title>High potential of lignocellulose degradation of a new Verrucomicrobia species.</title>
        <authorList>
            <person name="Wang Y."/>
            <person name="Shi Y."/>
            <person name="Qiu Z."/>
            <person name="Liu S."/>
            <person name="Yang H."/>
        </authorList>
    </citation>
    <scope>NUCLEOTIDE SEQUENCE [LARGE SCALE GENOMIC DNA]</scope>
    <source>
        <strain evidence="1 2">TSB47</strain>
    </source>
</reference>
<accession>A0A178IF30</accession>
<keyword evidence="2" id="KW-1185">Reference proteome</keyword>
<proteinExistence type="predicted"/>
<dbReference type="Proteomes" id="UP000078486">
    <property type="component" value="Unassembled WGS sequence"/>
</dbReference>
<evidence type="ECO:0000313" key="2">
    <source>
        <dbReference type="Proteomes" id="UP000078486"/>
    </source>
</evidence>